<evidence type="ECO:0000256" key="1">
    <source>
        <dbReference type="ARBA" id="ARBA00023121"/>
    </source>
</evidence>
<dbReference type="EMBL" id="JACRSY010000001">
    <property type="protein sequence ID" value="MBC8577998.1"/>
    <property type="molecule type" value="Genomic_DNA"/>
</dbReference>
<dbReference type="Proteomes" id="UP000655830">
    <property type="component" value="Unassembled WGS sequence"/>
</dbReference>
<keyword evidence="3" id="KW-1185">Reference proteome</keyword>
<evidence type="ECO:0000313" key="2">
    <source>
        <dbReference type="EMBL" id="MBC8577998.1"/>
    </source>
</evidence>
<name>A0A926EH36_9FIRM</name>
<proteinExistence type="predicted"/>
<dbReference type="RefSeq" id="WP_249331110.1">
    <property type="nucleotide sequence ID" value="NZ_JACRSY010000001.1"/>
</dbReference>
<comment type="caution">
    <text evidence="2">The sequence shown here is derived from an EMBL/GenBank/DDBJ whole genome shotgun (WGS) entry which is preliminary data.</text>
</comment>
<organism evidence="2 3">
    <name type="scientific">Zhenhengia yiwuensis</name>
    <dbReference type="NCBI Taxonomy" id="2763666"/>
    <lineage>
        <taxon>Bacteria</taxon>
        <taxon>Bacillati</taxon>
        <taxon>Bacillota</taxon>
        <taxon>Clostridia</taxon>
        <taxon>Lachnospirales</taxon>
        <taxon>Lachnospiraceae</taxon>
        <taxon>Zhenhengia</taxon>
    </lineage>
</organism>
<dbReference type="SUPFAM" id="SSF82549">
    <property type="entry name" value="DAK1/DegV-like"/>
    <property type="match status" value="1"/>
</dbReference>
<dbReference type="PANTHER" id="PTHR33434">
    <property type="entry name" value="DEGV DOMAIN-CONTAINING PROTEIN DR_1986-RELATED"/>
    <property type="match status" value="1"/>
</dbReference>
<dbReference type="PANTHER" id="PTHR33434:SF2">
    <property type="entry name" value="FATTY ACID-BINDING PROTEIN TM_1468"/>
    <property type="match status" value="1"/>
</dbReference>
<sequence length="285" mass="31356">MGIKIVTDSTSYLPEDLCTTYDISIVSLNVILDGVSTRETELSNTHFYTQMASSNEIPTSSQPIPDEMLTTFENIIKEGHSILGIFLSSEMSGTYASSHLIRQMLLEKYPNATIELFDSLTNCMQMGFVVLEAAKAAMTHQSMEEVLARAAYVRAHSRFIFTPEVLTYLQKGGRIGGAAALLGTFLQIKPILTVSKEGKTDVFTKVRTKKKAVSKLIDILLEDIKSPGNLEELIVHHINCEEEGLALASTLEEKLHKPIRIQSIGPVIGLHVGPGSIGIAYHYKD</sequence>
<protein>
    <submittedName>
        <fullName evidence="2">DegV family protein</fullName>
    </submittedName>
</protein>
<dbReference type="InterPro" id="IPR043168">
    <property type="entry name" value="DegV_C"/>
</dbReference>
<keyword evidence="1" id="KW-0446">Lipid-binding</keyword>
<dbReference type="InterPro" id="IPR050270">
    <property type="entry name" value="DegV_domain_contain"/>
</dbReference>
<dbReference type="Pfam" id="PF02645">
    <property type="entry name" value="DegV"/>
    <property type="match status" value="1"/>
</dbReference>
<dbReference type="GO" id="GO:0008289">
    <property type="term" value="F:lipid binding"/>
    <property type="evidence" value="ECO:0007669"/>
    <property type="project" value="UniProtKB-KW"/>
</dbReference>
<accession>A0A926EH36</accession>
<dbReference type="Gene3D" id="3.40.50.10170">
    <property type="match status" value="1"/>
</dbReference>
<dbReference type="AlphaFoldDB" id="A0A926EH36"/>
<evidence type="ECO:0000313" key="3">
    <source>
        <dbReference type="Proteomes" id="UP000655830"/>
    </source>
</evidence>
<dbReference type="NCBIfam" id="TIGR00762">
    <property type="entry name" value="DegV"/>
    <property type="match status" value="1"/>
</dbReference>
<gene>
    <name evidence="2" type="ORF">H8718_00390</name>
</gene>
<dbReference type="PROSITE" id="PS51482">
    <property type="entry name" value="DEGV"/>
    <property type="match status" value="1"/>
</dbReference>
<reference evidence="2" key="1">
    <citation type="submission" date="2020-08" db="EMBL/GenBank/DDBJ databases">
        <title>Genome public.</title>
        <authorList>
            <person name="Liu C."/>
            <person name="Sun Q."/>
        </authorList>
    </citation>
    <scope>NUCLEOTIDE SEQUENCE</scope>
    <source>
        <strain evidence="2">NSJ-12</strain>
    </source>
</reference>
<dbReference type="Gene3D" id="3.30.1180.10">
    <property type="match status" value="1"/>
</dbReference>
<dbReference type="InterPro" id="IPR003797">
    <property type="entry name" value="DegV"/>
</dbReference>